<feature type="compositionally biased region" description="Basic and acidic residues" evidence="1">
    <location>
        <begin position="13"/>
        <end position="28"/>
    </location>
</feature>
<reference evidence="2 3" key="1">
    <citation type="submission" date="2024-05" db="EMBL/GenBank/DDBJ databases">
        <authorList>
            <person name="Wallberg A."/>
        </authorList>
    </citation>
    <scope>NUCLEOTIDE SEQUENCE [LARGE SCALE GENOMIC DNA]</scope>
</reference>
<evidence type="ECO:0000313" key="3">
    <source>
        <dbReference type="Proteomes" id="UP001497623"/>
    </source>
</evidence>
<proteinExistence type="predicted"/>
<dbReference type="AlphaFoldDB" id="A0AAV2QNQ0"/>
<evidence type="ECO:0000256" key="1">
    <source>
        <dbReference type="SAM" id="MobiDB-lite"/>
    </source>
</evidence>
<dbReference type="EMBL" id="CAXKWB010007752">
    <property type="protein sequence ID" value="CAL4088253.1"/>
    <property type="molecule type" value="Genomic_DNA"/>
</dbReference>
<sequence length="103" mass="12292">MDMDKFWRKLEKVVSRSKPEDPPEELRKKLPTLPPGTDWEDLGIDPDHMDYDDLRRMVRMQQRAGPGDSFFDFFMMNRHRNRHPFGDPTTTQQKPAQQMMDPT</sequence>
<keyword evidence="3" id="KW-1185">Reference proteome</keyword>
<comment type="caution">
    <text evidence="2">The sequence shown here is derived from an EMBL/GenBank/DDBJ whole genome shotgun (WGS) entry which is preliminary data.</text>
</comment>
<feature type="region of interest" description="Disordered" evidence="1">
    <location>
        <begin position="13"/>
        <end position="45"/>
    </location>
</feature>
<evidence type="ECO:0000313" key="2">
    <source>
        <dbReference type="EMBL" id="CAL4088253.1"/>
    </source>
</evidence>
<gene>
    <name evidence="2" type="ORF">MNOR_LOCUS13504</name>
</gene>
<protein>
    <submittedName>
        <fullName evidence="2">Uncharacterized protein</fullName>
    </submittedName>
</protein>
<organism evidence="2 3">
    <name type="scientific">Meganyctiphanes norvegica</name>
    <name type="common">Northern krill</name>
    <name type="synonym">Thysanopoda norvegica</name>
    <dbReference type="NCBI Taxonomy" id="48144"/>
    <lineage>
        <taxon>Eukaryota</taxon>
        <taxon>Metazoa</taxon>
        <taxon>Ecdysozoa</taxon>
        <taxon>Arthropoda</taxon>
        <taxon>Crustacea</taxon>
        <taxon>Multicrustacea</taxon>
        <taxon>Malacostraca</taxon>
        <taxon>Eumalacostraca</taxon>
        <taxon>Eucarida</taxon>
        <taxon>Euphausiacea</taxon>
        <taxon>Euphausiidae</taxon>
        <taxon>Meganyctiphanes</taxon>
    </lineage>
</organism>
<dbReference type="Proteomes" id="UP001497623">
    <property type="component" value="Unassembled WGS sequence"/>
</dbReference>
<feature type="non-terminal residue" evidence="2">
    <location>
        <position position="103"/>
    </location>
</feature>
<feature type="region of interest" description="Disordered" evidence="1">
    <location>
        <begin position="81"/>
        <end position="103"/>
    </location>
</feature>
<name>A0AAV2QNQ0_MEGNR</name>
<accession>A0AAV2QNQ0</accession>